<dbReference type="KEGG" id="scn:Solca_2855"/>
<proteinExistence type="predicted"/>
<dbReference type="STRING" id="929556.Solca_2855"/>
<dbReference type="OrthoDB" id="5405772at2"/>
<reference evidence="3" key="1">
    <citation type="submission" date="2012-02" db="EMBL/GenBank/DDBJ databases">
        <title>The complete genome of Solitalea canadensis DSM 3403.</title>
        <authorList>
            <consortium name="US DOE Joint Genome Institute (JGI-PGF)"/>
            <person name="Lucas S."/>
            <person name="Copeland A."/>
            <person name="Lapidus A."/>
            <person name="Glavina del Rio T."/>
            <person name="Dalin E."/>
            <person name="Tice H."/>
            <person name="Bruce D."/>
            <person name="Goodwin L."/>
            <person name="Pitluck S."/>
            <person name="Peters L."/>
            <person name="Ovchinnikova G."/>
            <person name="Lu M."/>
            <person name="Kyrpides N."/>
            <person name="Mavromatis K."/>
            <person name="Ivanova N."/>
            <person name="Brettin T."/>
            <person name="Detter J.C."/>
            <person name="Han C."/>
            <person name="Larimer F."/>
            <person name="Land M."/>
            <person name="Hauser L."/>
            <person name="Markowitz V."/>
            <person name="Cheng J.-F."/>
            <person name="Hugenholtz P."/>
            <person name="Woyke T."/>
            <person name="Wu D."/>
            <person name="Spring S."/>
            <person name="Schroeder M."/>
            <person name="Kopitz M."/>
            <person name="Brambilla E."/>
            <person name="Klenk H.-P."/>
            <person name="Eisen J.A."/>
        </authorList>
    </citation>
    <scope>NUCLEOTIDE SEQUENCE</scope>
    <source>
        <strain evidence="3">DSM 3403</strain>
    </source>
</reference>
<evidence type="ECO:0000259" key="2">
    <source>
        <dbReference type="Pfam" id="PF04366"/>
    </source>
</evidence>
<dbReference type="EMBL" id="CP003349">
    <property type="protein sequence ID" value="AFD07880.1"/>
    <property type="molecule type" value="Genomic_DNA"/>
</dbReference>
<dbReference type="AlphaFoldDB" id="H8KS92"/>
<feature type="signal peptide" evidence="1">
    <location>
        <begin position="1"/>
        <end position="28"/>
    </location>
</feature>
<dbReference type="InterPro" id="IPR007461">
    <property type="entry name" value="Ysc84_actin-binding"/>
</dbReference>
<gene>
    <name evidence="3" type="ordered locus">Solca_2855</name>
</gene>
<evidence type="ECO:0000313" key="3">
    <source>
        <dbReference type="EMBL" id="AFD07880.1"/>
    </source>
</evidence>
<keyword evidence="1" id="KW-0732">Signal</keyword>
<organism evidence="3 4">
    <name type="scientific">Solitalea canadensis (strain ATCC 29591 / DSM 3403 / JCM 21819 / LMG 8368 / NBRC 15130 / NCIMB 12057 / USAM 9D)</name>
    <name type="common">Flexibacter canadensis</name>
    <dbReference type="NCBI Taxonomy" id="929556"/>
    <lineage>
        <taxon>Bacteria</taxon>
        <taxon>Pseudomonadati</taxon>
        <taxon>Bacteroidota</taxon>
        <taxon>Sphingobacteriia</taxon>
        <taxon>Sphingobacteriales</taxon>
        <taxon>Sphingobacteriaceae</taxon>
        <taxon>Solitalea</taxon>
    </lineage>
</organism>
<evidence type="ECO:0000313" key="4">
    <source>
        <dbReference type="Proteomes" id="UP000007590"/>
    </source>
</evidence>
<feature type="chain" id="PRO_5003613347" description="Ysc84 actin-binding domain-containing protein" evidence="1">
    <location>
        <begin position="29"/>
        <end position="183"/>
    </location>
</feature>
<dbReference type="RefSeq" id="WP_014681107.1">
    <property type="nucleotide sequence ID" value="NC_017770.1"/>
</dbReference>
<protein>
    <recommendedName>
        <fullName evidence="2">Ysc84 actin-binding domain-containing protein</fullName>
    </recommendedName>
</protein>
<accession>H8KS92</accession>
<dbReference type="Proteomes" id="UP000007590">
    <property type="component" value="Chromosome"/>
</dbReference>
<feature type="domain" description="Ysc84 actin-binding" evidence="2">
    <location>
        <begin position="100"/>
        <end position="176"/>
    </location>
</feature>
<dbReference type="Pfam" id="PF04366">
    <property type="entry name" value="Ysc84"/>
    <property type="match status" value="1"/>
</dbReference>
<dbReference type="eggNOG" id="COG2930">
    <property type="taxonomic scope" value="Bacteria"/>
</dbReference>
<evidence type="ECO:0000256" key="1">
    <source>
        <dbReference type="SAM" id="SignalP"/>
    </source>
</evidence>
<name>H8KS92_SOLCM</name>
<keyword evidence="4" id="KW-1185">Reference proteome</keyword>
<sequence>MKKNLVISLAKAIMIFSSLLLIANTAVAQSDKDKQIIADCDSAKADFLHTDALLKSVFADAYGYVILPNVGKGAVGVGGASGNGIVYEKGKITGKAKMSQVTIGFQFGGQAYRELIFFENKEAMDRFKANKLEFSAQASAVAITAGASADAKYTNGVMIFTHTKGGAMYEASVGGQKFKYTSF</sequence>
<dbReference type="HOGENOM" id="CLU_100198_1_0_10"/>